<feature type="compositionally biased region" description="Basic residues" evidence="7">
    <location>
        <begin position="267"/>
        <end position="276"/>
    </location>
</feature>
<dbReference type="InterPro" id="IPR014898">
    <property type="entry name" value="Znf_C2H2_LYAR"/>
</dbReference>
<evidence type="ECO:0000313" key="10">
    <source>
        <dbReference type="Proteomes" id="UP001583172"/>
    </source>
</evidence>
<keyword evidence="10" id="KW-1185">Reference proteome</keyword>
<dbReference type="PANTHER" id="PTHR13100">
    <property type="entry name" value="CELL GROWTH-REGULATING NUCLEOLAR PROTEIN LYAR"/>
    <property type="match status" value="1"/>
</dbReference>
<gene>
    <name evidence="9" type="ORF">VTJ49DRAFT_119</name>
</gene>
<keyword evidence="2" id="KW-0479">Metal-binding</keyword>
<evidence type="ECO:0000256" key="5">
    <source>
        <dbReference type="ARBA" id="ARBA00022833"/>
    </source>
</evidence>
<feature type="compositionally biased region" description="Low complexity" evidence="7">
    <location>
        <begin position="36"/>
        <end position="58"/>
    </location>
</feature>
<dbReference type="PANTHER" id="PTHR13100:SF10">
    <property type="entry name" value="CELL GROWTH-REGULATING NUCLEOLAR PROTEIN"/>
    <property type="match status" value="1"/>
</dbReference>
<organism evidence="9 10">
    <name type="scientific">Humicola insolens</name>
    <name type="common">Soft-rot fungus</name>
    <dbReference type="NCBI Taxonomy" id="85995"/>
    <lineage>
        <taxon>Eukaryota</taxon>
        <taxon>Fungi</taxon>
        <taxon>Dikarya</taxon>
        <taxon>Ascomycota</taxon>
        <taxon>Pezizomycotina</taxon>
        <taxon>Sordariomycetes</taxon>
        <taxon>Sordariomycetidae</taxon>
        <taxon>Sordariales</taxon>
        <taxon>Chaetomiaceae</taxon>
        <taxon>Mycothermus</taxon>
    </lineage>
</organism>
<protein>
    <recommendedName>
        <fullName evidence="8">Zinc finger C2H2 LYAR-type domain-containing protein</fullName>
    </recommendedName>
</protein>
<keyword evidence="5" id="KW-0862">Zinc</keyword>
<evidence type="ECO:0000256" key="4">
    <source>
        <dbReference type="ARBA" id="ARBA00022771"/>
    </source>
</evidence>
<evidence type="ECO:0000256" key="3">
    <source>
        <dbReference type="ARBA" id="ARBA00022737"/>
    </source>
</evidence>
<evidence type="ECO:0000256" key="7">
    <source>
        <dbReference type="SAM" id="MobiDB-lite"/>
    </source>
</evidence>
<feature type="compositionally biased region" description="Basic and acidic residues" evidence="7">
    <location>
        <begin position="195"/>
        <end position="204"/>
    </location>
</feature>
<feature type="region of interest" description="Disordered" evidence="7">
    <location>
        <begin position="26"/>
        <end position="359"/>
    </location>
</feature>
<evidence type="ECO:0000313" key="9">
    <source>
        <dbReference type="EMBL" id="KAL1843738.1"/>
    </source>
</evidence>
<keyword evidence="3" id="KW-0677">Repeat</keyword>
<dbReference type="EMBL" id="JAZGSY010000010">
    <property type="protein sequence ID" value="KAL1843738.1"/>
    <property type="molecule type" value="Genomic_DNA"/>
</dbReference>
<dbReference type="InterPro" id="IPR039999">
    <property type="entry name" value="LYAR"/>
</dbReference>
<evidence type="ECO:0000256" key="6">
    <source>
        <dbReference type="ARBA" id="ARBA00023242"/>
    </source>
</evidence>
<keyword evidence="4" id="KW-0863">Zinc-finger</keyword>
<dbReference type="Proteomes" id="UP001583172">
    <property type="component" value="Unassembled WGS sequence"/>
</dbReference>
<accession>A0ABR3VR91</accession>
<evidence type="ECO:0000256" key="2">
    <source>
        <dbReference type="ARBA" id="ARBA00022723"/>
    </source>
</evidence>
<comment type="subcellular location">
    <subcellularLocation>
        <location evidence="1">Nucleus</location>
    </subcellularLocation>
</comment>
<comment type="caution">
    <text evidence="9">The sequence shown here is derived from an EMBL/GenBank/DDBJ whole genome shotgun (WGS) entry which is preliminary data.</text>
</comment>
<reference evidence="9 10" key="1">
    <citation type="journal article" date="2024" name="Commun. Biol.">
        <title>Comparative genomic analysis of thermophilic fungi reveals convergent evolutionary adaptations and gene losses.</title>
        <authorList>
            <person name="Steindorff A.S."/>
            <person name="Aguilar-Pontes M.V."/>
            <person name="Robinson A.J."/>
            <person name="Andreopoulos B."/>
            <person name="LaButti K."/>
            <person name="Kuo A."/>
            <person name="Mondo S."/>
            <person name="Riley R."/>
            <person name="Otillar R."/>
            <person name="Haridas S."/>
            <person name="Lipzen A."/>
            <person name="Grimwood J."/>
            <person name="Schmutz J."/>
            <person name="Clum A."/>
            <person name="Reid I.D."/>
            <person name="Moisan M.C."/>
            <person name="Butler G."/>
            <person name="Nguyen T.T.M."/>
            <person name="Dewar K."/>
            <person name="Conant G."/>
            <person name="Drula E."/>
            <person name="Henrissat B."/>
            <person name="Hansel C."/>
            <person name="Singer S."/>
            <person name="Hutchinson M.I."/>
            <person name="de Vries R.P."/>
            <person name="Natvig D.O."/>
            <person name="Powell A.J."/>
            <person name="Tsang A."/>
            <person name="Grigoriev I.V."/>
        </authorList>
    </citation>
    <scope>NUCLEOTIDE SEQUENCE [LARGE SCALE GENOMIC DNA]</scope>
    <source>
        <strain evidence="9 10">CBS 620.91</strain>
    </source>
</reference>
<proteinExistence type="predicted"/>
<feature type="domain" description="Zinc finger C2H2 LYAR-type" evidence="8">
    <location>
        <begin position="1"/>
        <end position="22"/>
    </location>
</feature>
<keyword evidence="6" id="KW-0539">Nucleus</keyword>
<evidence type="ECO:0000256" key="1">
    <source>
        <dbReference type="ARBA" id="ARBA00004123"/>
    </source>
</evidence>
<name>A0ABR3VR91_HUMIN</name>
<feature type="compositionally biased region" description="Basic and acidic residues" evidence="7">
    <location>
        <begin position="332"/>
        <end position="353"/>
    </location>
</feature>
<dbReference type="Pfam" id="PF08790">
    <property type="entry name" value="zf-LYAR"/>
    <property type="match status" value="1"/>
</dbReference>
<evidence type="ECO:0000259" key="8">
    <source>
        <dbReference type="Pfam" id="PF08790"/>
    </source>
</evidence>
<sequence length="385" mass="42090">MTYFPGTQYRAHTSCISEAQKYQGALYREKKPKGQPAPAQNQNNQADPAQNQNHQPAPDVMAHVAYVEDAKDEDNYDWRRYREQSDDDDDQSFKSFNRMPEAPSPPPAVPDEGPLNVFDFLVNNPTPTASHVSLPATAQAPPQPSDNNQLVRFDPEANGMTEIPEDDKALMQWGSGSVPNGFETPAPKETRRKVKDSEKESSSKKDKKRKRLHIEVDHPMTDAPPVLHTGLTGGLNRMMSKSAMFPLPPSPDSYDAGDAETPASPLKKSKSKHRSSRGPDTLGNSLMAMLAGASKPKSSSSSKKRTKTKSSSTPSKTKKKKRSSTSGTKALDAPKEPKLLEFRPVSKDGKGGGDESSALIIYKPPAEHFLSFVNKGPDSIKGCSF</sequence>